<dbReference type="InterPro" id="IPR009330">
    <property type="entry name" value="LipoPS_heptP_kinase"/>
</dbReference>
<sequence length="239" mass="28163">MITKMKYRGFHVCYKNNDTRYLEILDDILSCNVKRLSVQMVFKSLPHTHVSLLNTPYGQFVLKIYSPRKKRLEKFFKSFFTPNPNENLIERIDYAGRQGHTFPNDFYLLAERRIFRFAKISLMLFEYVPGPELRVLPAITPDIKREIRHSMQKMHNLKIISGDAHGGNFILSEKGIRIIDLSGKRCNAKRIVEDNVTASLRIGIPIESHRRWEKRLIAKKIRRHHKIVQRKYLARSNTA</sequence>
<gene>
    <name evidence="1" type="ORF">C1O12_03955</name>
</gene>
<dbReference type="GeneID" id="99704791"/>
<keyword evidence="1" id="KW-0418">Kinase</keyword>
<comment type="caution">
    <text evidence="1">The sequence shown here is derived from an EMBL/GenBank/DDBJ whole genome shotgun (WGS) entry which is preliminary data.</text>
</comment>
<protein>
    <submittedName>
        <fullName evidence="1">LPS core heptose(II) kinase RfaY</fullName>
    </submittedName>
</protein>
<dbReference type="AlphaFoldDB" id="A0A3S0I9P5"/>
<dbReference type="RefSeq" id="WP_022647317.1">
    <property type="nucleotide sequence ID" value="NZ_AP025764.1"/>
</dbReference>
<organism evidence="1 2">
    <name type="scientific">Enterobacter hormaechei</name>
    <dbReference type="NCBI Taxonomy" id="158836"/>
    <lineage>
        <taxon>Bacteria</taxon>
        <taxon>Pseudomonadati</taxon>
        <taxon>Pseudomonadota</taxon>
        <taxon>Gammaproteobacteria</taxon>
        <taxon>Enterobacterales</taxon>
        <taxon>Enterobacteriaceae</taxon>
        <taxon>Enterobacter</taxon>
        <taxon>Enterobacter cloacae complex</taxon>
    </lineage>
</organism>
<evidence type="ECO:0000313" key="1">
    <source>
        <dbReference type="EMBL" id="PTX87595.1"/>
    </source>
</evidence>
<dbReference type="Pfam" id="PF06176">
    <property type="entry name" value="WaaY"/>
    <property type="match status" value="1"/>
</dbReference>
<accession>A0A3S0I9P5</accession>
<dbReference type="SUPFAM" id="SSF56112">
    <property type="entry name" value="Protein kinase-like (PK-like)"/>
    <property type="match status" value="1"/>
</dbReference>
<dbReference type="GO" id="GO:0016301">
    <property type="term" value="F:kinase activity"/>
    <property type="evidence" value="ECO:0007669"/>
    <property type="project" value="UniProtKB-KW"/>
</dbReference>
<dbReference type="Proteomes" id="UP000244004">
    <property type="component" value="Unassembled WGS sequence"/>
</dbReference>
<keyword evidence="1" id="KW-0808">Transferase</keyword>
<name>A0A3S0I9P5_9ENTR</name>
<evidence type="ECO:0000313" key="2">
    <source>
        <dbReference type="Proteomes" id="UP000244004"/>
    </source>
</evidence>
<dbReference type="EMBL" id="PNXT01000001">
    <property type="protein sequence ID" value="PTX87595.1"/>
    <property type="molecule type" value="Genomic_DNA"/>
</dbReference>
<proteinExistence type="predicted"/>
<dbReference type="InterPro" id="IPR011009">
    <property type="entry name" value="Kinase-like_dom_sf"/>
</dbReference>
<reference evidence="1 2" key="1">
    <citation type="submission" date="2018-01" db="EMBL/GenBank/DDBJ databases">
        <title>Geographic spread and resistance mechanisms of dominant carbapenem-resistant Enterobacter cloacae complex clones ST171 and ST78.</title>
        <authorList>
            <person name="Gomez-Simmonds A."/>
            <person name="Annavajhala M.K."/>
            <person name="Wang Z."/>
            <person name="Macesic N."/>
            <person name="Hu Y."/>
            <person name="Giddins M.J."/>
            <person name="O'Malley A."/>
            <person name="Toussaint N.C."/>
            <person name="Whittier S."/>
            <person name="Torres V.J."/>
            <person name="Uhlemann A.-C."/>
        </authorList>
    </citation>
    <scope>NUCLEOTIDE SEQUENCE [LARGE SCALE GENOMIC DNA]</scope>
    <source>
        <strain evidence="1 2">78</strain>
    </source>
</reference>